<keyword evidence="6" id="KW-0408">Iron</keyword>
<evidence type="ECO:0000313" key="10">
    <source>
        <dbReference type="Proteomes" id="UP001161757"/>
    </source>
</evidence>
<evidence type="ECO:0000256" key="2">
    <source>
        <dbReference type="ARBA" id="ARBA00007879"/>
    </source>
</evidence>
<keyword evidence="7" id="KW-0539">Nucleus</keyword>
<evidence type="ECO:0000256" key="4">
    <source>
        <dbReference type="ARBA" id="ARBA00022964"/>
    </source>
</evidence>
<evidence type="ECO:0000256" key="6">
    <source>
        <dbReference type="ARBA" id="ARBA00023004"/>
    </source>
</evidence>
<comment type="subcellular location">
    <subcellularLocation>
        <location evidence="1">Nucleus</location>
    </subcellularLocation>
</comment>
<dbReference type="InterPro" id="IPR005123">
    <property type="entry name" value="Oxoglu/Fe-dep_dioxygenase_dom"/>
</dbReference>
<evidence type="ECO:0000256" key="5">
    <source>
        <dbReference type="ARBA" id="ARBA00023002"/>
    </source>
</evidence>
<keyword evidence="3" id="KW-0479">Metal-binding</keyword>
<accession>A0AAN6IV22</accession>
<dbReference type="SUPFAM" id="SSF51197">
    <property type="entry name" value="Clavaminate synthase-like"/>
    <property type="match status" value="1"/>
</dbReference>
<evidence type="ECO:0000313" key="9">
    <source>
        <dbReference type="EMBL" id="KAJ8991273.1"/>
    </source>
</evidence>
<dbReference type="PANTHER" id="PTHR46030">
    <property type="entry name" value="ALPHA-KETOGLUTARATE-DEPENDENT DIOXYGENASE ALKB HOMOLOG 6"/>
    <property type="match status" value="1"/>
</dbReference>
<gene>
    <name evidence="9" type="ORF">HRR80_004618</name>
</gene>
<comment type="similarity">
    <text evidence="2">Belongs to the alkB family.</text>
</comment>
<sequence>MEVAAIEGLPPSCYYIPNFITPTEEEQIIADIRKLPQSRWTFLTHRRLLSLPSSLSGSSRDTLLDAPLPGYLRSTVSRLKDHKFFEHSTHQAPNHVLINEYKPGEGIMSHEDGPAYNPITATISLGSHTVLEVHKKNEQGEREAKPTWRILQEPRSLLVTTGEMYVQTLHGISEVETDEDLDEDHIVNWHRLGDMKQYESGRATRQTRISLTLRDVIKVAKLGGAMKLINRRP</sequence>
<evidence type="ECO:0000256" key="7">
    <source>
        <dbReference type="ARBA" id="ARBA00023242"/>
    </source>
</evidence>
<reference evidence="9" key="1">
    <citation type="submission" date="2023-01" db="EMBL/GenBank/DDBJ databases">
        <title>Exophiala dermititidis isolated from Cystic Fibrosis Patient.</title>
        <authorList>
            <person name="Kurbessoian T."/>
            <person name="Crocker A."/>
            <person name="Murante D."/>
            <person name="Hogan D.A."/>
            <person name="Stajich J.E."/>
        </authorList>
    </citation>
    <scope>NUCLEOTIDE SEQUENCE</scope>
    <source>
        <strain evidence="9">Ex8</strain>
    </source>
</reference>
<keyword evidence="4" id="KW-0223">Dioxygenase</keyword>
<comment type="caution">
    <text evidence="9">The sequence shown here is derived from an EMBL/GenBank/DDBJ whole genome shotgun (WGS) entry which is preliminary data.</text>
</comment>
<dbReference type="Gene3D" id="2.60.120.590">
    <property type="entry name" value="Alpha-ketoglutarate-dependent dioxygenase AlkB-like"/>
    <property type="match status" value="1"/>
</dbReference>
<keyword evidence="5" id="KW-0560">Oxidoreductase</keyword>
<dbReference type="PROSITE" id="PS51471">
    <property type="entry name" value="FE2OG_OXY"/>
    <property type="match status" value="1"/>
</dbReference>
<evidence type="ECO:0000259" key="8">
    <source>
        <dbReference type="PROSITE" id="PS51471"/>
    </source>
</evidence>
<dbReference type="InterPro" id="IPR027450">
    <property type="entry name" value="AlkB-like"/>
</dbReference>
<evidence type="ECO:0000256" key="3">
    <source>
        <dbReference type="ARBA" id="ARBA00022723"/>
    </source>
</evidence>
<dbReference type="GO" id="GO:0005634">
    <property type="term" value="C:nucleus"/>
    <property type="evidence" value="ECO:0007669"/>
    <property type="project" value="UniProtKB-SubCell"/>
</dbReference>
<protein>
    <recommendedName>
        <fullName evidence="8">Fe2OG dioxygenase domain-containing protein</fullName>
    </recommendedName>
</protein>
<dbReference type="Pfam" id="PF13532">
    <property type="entry name" value="2OG-FeII_Oxy_2"/>
    <property type="match status" value="1"/>
</dbReference>
<dbReference type="PANTHER" id="PTHR46030:SF1">
    <property type="entry name" value="ALPHA-KETOGLUTARATE-DEPENDENT DIOXYGENASE ALKB HOMOLOG 6"/>
    <property type="match status" value="1"/>
</dbReference>
<dbReference type="GO" id="GO:0046872">
    <property type="term" value="F:metal ion binding"/>
    <property type="evidence" value="ECO:0007669"/>
    <property type="project" value="UniProtKB-KW"/>
</dbReference>
<proteinExistence type="inferred from homology"/>
<dbReference type="EMBL" id="JAJGCB010000008">
    <property type="protein sequence ID" value="KAJ8991273.1"/>
    <property type="molecule type" value="Genomic_DNA"/>
</dbReference>
<feature type="domain" description="Fe2OG dioxygenase" evidence="8">
    <location>
        <begin position="92"/>
        <end position="217"/>
    </location>
</feature>
<dbReference type="AlphaFoldDB" id="A0AAN6IV22"/>
<name>A0AAN6IV22_EXODE</name>
<organism evidence="9 10">
    <name type="scientific">Exophiala dermatitidis</name>
    <name type="common">Black yeast-like fungus</name>
    <name type="synonym">Wangiella dermatitidis</name>
    <dbReference type="NCBI Taxonomy" id="5970"/>
    <lineage>
        <taxon>Eukaryota</taxon>
        <taxon>Fungi</taxon>
        <taxon>Dikarya</taxon>
        <taxon>Ascomycota</taxon>
        <taxon>Pezizomycotina</taxon>
        <taxon>Eurotiomycetes</taxon>
        <taxon>Chaetothyriomycetidae</taxon>
        <taxon>Chaetothyriales</taxon>
        <taxon>Herpotrichiellaceae</taxon>
        <taxon>Exophiala</taxon>
    </lineage>
</organism>
<evidence type="ECO:0000256" key="1">
    <source>
        <dbReference type="ARBA" id="ARBA00004123"/>
    </source>
</evidence>
<dbReference type="GO" id="GO:0051213">
    <property type="term" value="F:dioxygenase activity"/>
    <property type="evidence" value="ECO:0007669"/>
    <property type="project" value="UniProtKB-KW"/>
</dbReference>
<dbReference type="Proteomes" id="UP001161757">
    <property type="component" value="Unassembled WGS sequence"/>
</dbReference>
<dbReference type="InterPro" id="IPR032862">
    <property type="entry name" value="ALKBH6"/>
</dbReference>
<dbReference type="InterPro" id="IPR037151">
    <property type="entry name" value="AlkB-like_sf"/>
</dbReference>